<keyword evidence="2" id="KW-1133">Transmembrane helix</keyword>
<feature type="transmembrane region" description="Helical" evidence="2">
    <location>
        <begin position="172"/>
        <end position="188"/>
    </location>
</feature>
<evidence type="ECO:0000313" key="3">
    <source>
        <dbReference type="EMBL" id="CAK0818106.1"/>
    </source>
</evidence>
<feature type="coiled-coil region" evidence="1">
    <location>
        <begin position="17"/>
        <end position="44"/>
    </location>
</feature>
<keyword evidence="2" id="KW-0472">Membrane</keyword>
<evidence type="ECO:0008006" key="5">
    <source>
        <dbReference type="Google" id="ProtNLM"/>
    </source>
</evidence>
<keyword evidence="1" id="KW-0175">Coiled coil</keyword>
<accession>A0ABN9RJH4</accession>
<sequence>MRMATGEAVLRGAAGARVAADRLVSRLSRELAEAKQRCAALEAELAARAGSGSTVAAEVERREAIARPALVARLQGCSVPHGARLRRNVALHSLECPPASAPLASWRRAQRGQRLGSTDVVTQPSLRADASPFCPGLGRWETVKMMDSPSLLSAVTCILTVVSLIFPSTFVHLASLILVYALVLYVVLSGGRPVKPLPTHGLSKMQAMIEEQLRLVVIPSPPWRSSAS</sequence>
<dbReference type="EMBL" id="CAUYUJ010006653">
    <property type="protein sequence ID" value="CAK0818106.1"/>
    <property type="molecule type" value="Genomic_DNA"/>
</dbReference>
<proteinExistence type="predicted"/>
<feature type="transmembrane region" description="Helical" evidence="2">
    <location>
        <begin position="149"/>
        <end position="166"/>
    </location>
</feature>
<keyword evidence="4" id="KW-1185">Reference proteome</keyword>
<comment type="caution">
    <text evidence="3">The sequence shown here is derived from an EMBL/GenBank/DDBJ whole genome shotgun (WGS) entry which is preliminary data.</text>
</comment>
<organism evidence="3 4">
    <name type="scientific">Prorocentrum cordatum</name>
    <dbReference type="NCBI Taxonomy" id="2364126"/>
    <lineage>
        <taxon>Eukaryota</taxon>
        <taxon>Sar</taxon>
        <taxon>Alveolata</taxon>
        <taxon>Dinophyceae</taxon>
        <taxon>Prorocentrales</taxon>
        <taxon>Prorocentraceae</taxon>
        <taxon>Prorocentrum</taxon>
    </lineage>
</organism>
<evidence type="ECO:0000256" key="2">
    <source>
        <dbReference type="SAM" id="Phobius"/>
    </source>
</evidence>
<reference evidence="3" key="1">
    <citation type="submission" date="2023-10" db="EMBL/GenBank/DDBJ databases">
        <authorList>
            <person name="Chen Y."/>
            <person name="Shah S."/>
            <person name="Dougan E. K."/>
            <person name="Thang M."/>
            <person name="Chan C."/>
        </authorList>
    </citation>
    <scope>NUCLEOTIDE SEQUENCE [LARGE SCALE GENOMIC DNA]</scope>
</reference>
<name>A0ABN9RJH4_9DINO</name>
<protein>
    <recommendedName>
        <fullName evidence="5">PRA1 family protein</fullName>
    </recommendedName>
</protein>
<dbReference type="Proteomes" id="UP001189429">
    <property type="component" value="Unassembled WGS sequence"/>
</dbReference>
<evidence type="ECO:0000313" key="4">
    <source>
        <dbReference type="Proteomes" id="UP001189429"/>
    </source>
</evidence>
<evidence type="ECO:0000256" key="1">
    <source>
        <dbReference type="SAM" id="Coils"/>
    </source>
</evidence>
<keyword evidence="2" id="KW-0812">Transmembrane</keyword>
<gene>
    <name evidence="3" type="ORF">PCOR1329_LOCUS20477</name>
</gene>